<dbReference type="EMBL" id="NIPN01000047">
    <property type="protein sequence ID" value="OZG16251.1"/>
    <property type="molecule type" value="Genomic_DNA"/>
</dbReference>
<feature type="chain" id="PRO_5011488513" description="CCN TSP1 domain-containing protein" evidence="1">
    <location>
        <begin position="24"/>
        <end position="128"/>
    </location>
</feature>
<feature type="signal peptide" evidence="1">
    <location>
        <begin position="1"/>
        <end position="23"/>
    </location>
</feature>
<dbReference type="SUPFAM" id="SSF82895">
    <property type="entry name" value="TSP-1 type 1 repeat"/>
    <property type="match status" value="1"/>
</dbReference>
<dbReference type="PANTHER" id="PTHR31507:SF11">
    <property type="entry name" value="THROMBOSPONDIN TYPE 1 DOMAIN PROTEIN"/>
    <property type="match status" value="1"/>
</dbReference>
<comment type="caution">
    <text evidence="2">The sequence shown here is derived from an EMBL/GenBank/DDBJ whole genome shotgun (WGS) entry which is preliminary data.</text>
</comment>
<dbReference type="InterPro" id="IPR000884">
    <property type="entry name" value="TSP1_rpt"/>
</dbReference>
<dbReference type="AlphaFoldDB" id="A0A261C108"/>
<dbReference type="InterPro" id="IPR036383">
    <property type="entry name" value="TSP1_rpt_sf"/>
</dbReference>
<evidence type="ECO:0000313" key="3">
    <source>
        <dbReference type="Proteomes" id="UP000216463"/>
    </source>
</evidence>
<reference evidence="2" key="1">
    <citation type="submission" date="2017-07" db="EMBL/GenBank/DDBJ databases">
        <title>Caenorhabditis latens genome sequence.</title>
        <authorList>
            <person name="Fierst J.L."/>
        </authorList>
    </citation>
    <scope>NUCLEOTIDE SEQUENCE [LARGE SCALE GENOMIC DNA]</scope>
    <source>
        <strain evidence="2">PX534</strain>
    </source>
</reference>
<dbReference type="Gene3D" id="2.20.100.10">
    <property type="entry name" value="Thrombospondin type-1 (TSP1) repeat"/>
    <property type="match status" value="1"/>
</dbReference>
<evidence type="ECO:0000256" key="1">
    <source>
        <dbReference type="SAM" id="SignalP"/>
    </source>
</evidence>
<organism evidence="2 3">
    <name type="scientific">Caenorhabditis latens</name>
    <dbReference type="NCBI Taxonomy" id="1503980"/>
    <lineage>
        <taxon>Eukaryota</taxon>
        <taxon>Metazoa</taxon>
        <taxon>Ecdysozoa</taxon>
        <taxon>Nematoda</taxon>
        <taxon>Chromadorea</taxon>
        <taxon>Rhabditida</taxon>
        <taxon>Rhabditina</taxon>
        <taxon>Rhabditomorpha</taxon>
        <taxon>Rhabditoidea</taxon>
        <taxon>Rhabditidae</taxon>
        <taxon>Peloderinae</taxon>
        <taxon>Caenorhabditis</taxon>
    </lineage>
</organism>
<accession>A0A261C108</accession>
<dbReference type="PANTHER" id="PTHR31507">
    <property type="entry name" value="PROTEIN CBG15923"/>
    <property type="match status" value="1"/>
</dbReference>
<keyword evidence="1" id="KW-0732">Signal</keyword>
<name>A0A261C108_9PELO</name>
<feature type="non-terminal residue" evidence="2">
    <location>
        <position position="1"/>
    </location>
</feature>
<sequence length="128" mass="13810">MNAFWLMAFLSCITIHNLGGVHAQSANIIEIPIPTNAPQASTSCTTATWLAWSDWSTCSDECGSCGVQMRTRTCLTTDSTCTCPGGSTGVQYCNLDICRYPRTTCCNNFRVTSYLGRFACLNATAILG</sequence>
<dbReference type="PROSITE" id="PS50092">
    <property type="entry name" value="TSP1"/>
    <property type="match status" value="1"/>
</dbReference>
<protein>
    <recommendedName>
        <fullName evidence="4">CCN TSP1 domain-containing protein</fullName>
    </recommendedName>
</protein>
<evidence type="ECO:0000313" key="2">
    <source>
        <dbReference type="EMBL" id="OZG16251.1"/>
    </source>
</evidence>
<keyword evidence="3" id="KW-1185">Reference proteome</keyword>
<dbReference type="Proteomes" id="UP000216463">
    <property type="component" value="Unassembled WGS sequence"/>
</dbReference>
<gene>
    <name evidence="2" type="ORF">FL83_08743</name>
</gene>
<dbReference type="Pfam" id="PF00090">
    <property type="entry name" value="TSP_1"/>
    <property type="match status" value="1"/>
</dbReference>
<proteinExistence type="predicted"/>
<evidence type="ECO:0008006" key="4">
    <source>
        <dbReference type="Google" id="ProtNLM"/>
    </source>
</evidence>
<dbReference type="SMART" id="SM00209">
    <property type="entry name" value="TSP1"/>
    <property type="match status" value="1"/>
</dbReference>